<proteinExistence type="predicted"/>
<gene>
    <name evidence="1" type="ORF">LIER_34708</name>
</gene>
<reference evidence="1 2" key="1">
    <citation type="submission" date="2024-01" db="EMBL/GenBank/DDBJ databases">
        <title>The complete chloroplast genome sequence of Lithospermum erythrorhizon: insights into the phylogenetic relationship among Boraginaceae species and the maternal lineages of purple gromwells.</title>
        <authorList>
            <person name="Okada T."/>
            <person name="Watanabe K."/>
        </authorList>
    </citation>
    <scope>NUCLEOTIDE SEQUENCE [LARGE SCALE GENOMIC DNA]</scope>
</reference>
<evidence type="ECO:0000313" key="1">
    <source>
        <dbReference type="EMBL" id="GAA0187420.1"/>
    </source>
</evidence>
<keyword evidence="2" id="KW-1185">Reference proteome</keyword>
<dbReference type="EMBL" id="BAABME010014688">
    <property type="protein sequence ID" value="GAA0187420.1"/>
    <property type="molecule type" value="Genomic_DNA"/>
</dbReference>
<dbReference type="Proteomes" id="UP001454036">
    <property type="component" value="Unassembled WGS sequence"/>
</dbReference>
<organism evidence="1 2">
    <name type="scientific">Lithospermum erythrorhizon</name>
    <name type="common">Purple gromwell</name>
    <name type="synonym">Lithospermum officinale var. erythrorhizon</name>
    <dbReference type="NCBI Taxonomy" id="34254"/>
    <lineage>
        <taxon>Eukaryota</taxon>
        <taxon>Viridiplantae</taxon>
        <taxon>Streptophyta</taxon>
        <taxon>Embryophyta</taxon>
        <taxon>Tracheophyta</taxon>
        <taxon>Spermatophyta</taxon>
        <taxon>Magnoliopsida</taxon>
        <taxon>eudicotyledons</taxon>
        <taxon>Gunneridae</taxon>
        <taxon>Pentapetalae</taxon>
        <taxon>asterids</taxon>
        <taxon>lamiids</taxon>
        <taxon>Boraginales</taxon>
        <taxon>Boraginaceae</taxon>
        <taxon>Boraginoideae</taxon>
        <taxon>Lithospermeae</taxon>
        <taxon>Lithospermum</taxon>
    </lineage>
</organism>
<sequence length="284" mass="31566">MVFANVILKPDRTSAAKMGIVVLVFVRMAKLVLVEEMFVTADEVHPPKSRKSSDFSYGVAKIKTTQRIFFAKSGEFITVKIPQLPPNQKDEIQIDSSTQNITITLQSLGITNGDLIFFTFNPLGFNSCFQDSTFMQSRVENELVMEKSAQVTPESSIFEQIRDAQKGEIVGKGTQIAPEFSLSQEIRDVQKEKIVEDSTQITSESSLSLQIRVAQKEEIVKMDRNLVVDEADGDDVDEDGEGSVDVDVGSVAKSFSIPGFLMRMLTIYHRDLKRVGVEAGRGWG</sequence>
<name>A0AAV3S2K6_LITER</name>
<dbReference type="AlphaFoldDB" id="A0AAV3S2K6"/>
<evidence type="ECO:0000313" key="2">
    <source>
        <dbReference type="Proteomes" id="UP001454036"/>
    </source>
</evidence>
<comment type="caution">
    <text evidence="1">The sequence shown here is derived from an EMBL/GenBank/DDBJ whole genome shotgun (WGS) entry which is preliminary data.</text>
</comment>
<accession>A0AAV3S2K6</accession>
<protein>
    <submittedName>
        <fullName evidence="1">Uncharacterized protein</fullName>
    </submittedName>
</protein>